<dbReference type="InParanoid" id="H3H3Q6"/>
<dbReference type="AlphaFoldDB" id="H3H3Q6"/>
<dbReference type="SUPFAM" id="SSF49265">
    <property type="entry name" value="Fibronectin type III"/>
    <property type="match status" value="1"/>
</dbReference>
<evidence type="ECO:0008006" key="3">
    <source>
        <dbReference type="Google" id="ProtNLM"/>
    </source>
</evidence>
<proteinExistence type="predicted"/>
<dbReference type="EnsemblProtists" id="Phyra85143">
    <property type="protein sequence ID" value="Phyra85143"/>
    <property type="gene ID" value="Phyra85143"/>
</dbReference>
<dbReference type="PANTHER" id="PTHR21437:SF1">
    <property type="entry name" value="WIDE AWAKE"/>
    <property type="match status" value="1"/>
</dbReference>
<dbReference type="PANTHER" id="PTHR21437">
    <property type="entry name" value="WIDE AWAKE"/>
    <property type="match status" value="1"/>
</dbReference>
<dbReference type="Proteomes" id="UP000005238">
    <property type="component" value="Unassembled WGS sequence"/>
</dbReference>
<evidence type="ECO:0000313" key="1">
    <source>
        <dbReference type="EnsemblProtists" id="Phyra85143"/>
    </source>
</evidence>
<reference evidence="2" key="1">
    <citation type="journal article" date="2006" name="Science">
        <title>Phytophthora genome sequences uncover evolutionary origins and mechanisms of pathogenesis.</title>
        <authorList>
            <person name="Tyler B.M."/>
            <person name="Tripathy S."/>
            <person name="Zhang X."/>
            <person name="Dehal P."/>
            <person name="Jiang R.H."/>
            <person name="Aerts A."/>
            <person name="Arredondo F.D."/>
            <person name="Baxter L."/>
            <person name="Bensasson D."/>
            <person name="Beynon J.L."/>
            <person name="Chapman J."/>
            <person name="Damasceno C.M."/>
            <person name="Dorrance A.E."/>
            <person name="Dou D."/>
            <person name="Dickerman A.W."/>
            <person name="Dubchak I.L."/>
            <person name="Garbelotto M."/>
            <person name="Gijzen M."/>
            <person name="Gordon S.G."/>
            <person name="Govers F."/>
            <person name="Grunwald N.J."/>
            <person name="Huang W."/>
            <person name="Ivors K.L."/>
            <person name="Jones R.W."/>
            <person name="Kamoun S."/>
            <person name="Krampis K."/>
            <person name="Lamour K.H."/>
            <person name="Lee M.K."/>
            <person name="McDonald W.H."/>
            <person name="Medina M."/>
            <person name="Meijer H.J."/>
            <person name="Nordberg E.K."/>
            <person name="Maclean D.J."/>
            <person name="Ospina-Giraldo M.D."/>
            <person name="Morris P.F."/>
            <person name="Phuntumart V."/>
            <person name="Putnam N.H."/>
            <person name="Rash S."/>
            <person name="Rose J.K."/>
            <person name="Sakihama Y."/>
            <person name="Salamov A.A."/>
            <person name="Savidor A."/>
            <person name="Scheuring C.F."/>
            <person name="Smith B.M."/>
            <person name="Sobral B.W."/>
            <person name="Terry A."/>
            <person name="Torto-Alalibo T.A."/>
            <person name="Win J."/>
            <person name="Xu Z."/>
            <person name="Zhang H."/>
            <person name="Grigoriev I.V."/>
            <person name="Rokhsar D.S."/>
            <person name="Boore J.L."/>
        </authorList>
    </citation>
    <scope>NUCLEOTIDE SEQUENCE [LARGE SCALE GENOMIC DNA]</scope>
    <source>
        <strain evidence="2">Pr102</strain>
    </source>
</reference>
<dbReference type="InterPro" id="IPR036116">
    <property type="entry name" value="FN3_sf"/>
</dbReference>
<dbReference type="eggNOG" id="ENOG502SUNS">
    <property type="taxonomic scope" value="Eukaryota"/>
</dbReference>
<sequence length="945" mass="100796">MTCTPSFTTVGNVASRCSVAMNTNMAMGTDTMVQEVIVTAEKPLVVGSYKLGFDHLGLEKDTACIPFDASADDMKTKLEELSNIDHVFVTREAYADKAAIGFVYRIFFHGNGVRTAVNKLEGKSTGCSNFQTQENNVLTEVGVVGTIETSIVDKGGFDAGNTFVAAAADAVTSTAAQLSTDLNRLPIFGNVLVTRSLVDDQGGCIWTVAFEESEGNLPQFICAVDANFKAGTVCKTDTLTDGNVLSDAAQIENELEAMGDINTVQVKRSAPSPQFGYTWTITFVDYDGDAPPLLVTSSLVGTGSRISVREVRKGNALSGTFTLSYLTAVTAPIKWNALETAAKSTSDGSSLQEKLEALDVVGRVSVQRSGPGHEGGYSWLVTFLDNVLNSGDLPLLQGNASMLTGEGAVVFTREVTKGSNAVGDQLWLSFDPPASDNGSPITKYQVRWDTSSKFTANPAEVFITDADVLYRTQRITTSAPSLAWSSNMIQPTASAVQKLTILAAGTFTLKFRGVDTTTLTAGPTGASTIATLESALEQLSSVGSVDISSAATTLAVTAEFQITFTAQPGALPLLVPDSNTIASVGEVQAGTTNFRKEIVVFSCTATKGTVKFTYKGEDDDTIKFDAKLADVEAELLAFIGVEADSISVSSVPAQTMLCSTANPADIIIVFHRVYGDISLGIAQGTTDSDAVITPNTAASIDGVYNDNPALTMSGTLQVGYQGLYTRPLNAESSADQLRYALEDLDTIQTVGVARDRSYQALSGKVDVTEGEIFVTCSAGETCNFYSAAYGLPGYFIRVGGDWYTVLTDGSSPGLHNTRLYLGDLSGRETGYKGSTQISVTVYEWTKGYVWTVDMLSVASPLGYLRAKVPRLYPADSVTTKKLTMDFNGRSDALYYYTYPPSMISGSTIQASPPFRYVISSLEATTTYYLRAWFLNSTVEDHAFIT</sequence>
<organism evidence="1 2">
    <name type="scientific">Phytophthora ramorum</name>
    <name type="common">Sudden oak death agent</name>
    <dbReference type="NCBI Taxonomy" id="164328"/>
    <lineage>
        <taxon>Eukaryota</taxon>
        <taxon>Sar</taxon>
        <taxon>Stramenopiles</taxon>
        <taxon>Oomycota</taxon>
        <taxon>Peronosporomycetes</taxon>
        <taxon>Peronosporales</taxon>
        <taxon>Peronosporaceae</taxon>
        <taxon>Phytophthora</taxon>
    </lineage>
</organism>
<dbReference type="HOGENOM" id="CLU_298006_0_0_1"/>
<name>H3H3Q6_PHYRM</name>
<protein>
    <recommendedName>
        <fullName evidence="3">Fibronectin type-III domain-containing protein</fullName>
    </recommendedName>
</protein>
<dbReference type="VEuPathDB" id="FungiDB:KRP22_13527"/>
<dbReference type="STRING" id="164328.H3H3Q6"/>
<dbReference type="InterPro" id="IPR039269">
    <property type="entry name" value="ANKFN1"/>
</dbReference>
<keyword evidence="2" id="KW-1185">Reference proteome</keyword>
<dbReference type="EMBL" id="DS566142">
    <property type="status" value="NOT_ANNOTATED_CDS"/>
    <property type="molecule type" value="Genomic_DNA"/>
</dbReference>
<evidence type="ECO:0000313" key="2">
    <source>
        <dbReference type="Proteomes" id="UP000005238"/>
    </source>
</evidence>
<accession>H3H3Q6</accession>
<reference evidence="1" key="2">
    <citation type="submission" date="2015-06" db="UniProtKB">
        <authorList>
            <consortium name="EnsemblProtists"/>
        </authorList>
    </citation>
    <scope>IDENTIFICATION</scope>
    <source>
        <strain evidence="1">Pr102</strain>
    </source>
</reference>
<dbReference type="VEuPathDB" id="FungiDB:KRP23_10724"/>